<gene>
    <name evidence="7" type="ORF">PoB_000223000</name>
</gene>
<sequence>MATGGNSRNFDAFYGDLENDRQRANSSQPESVGADKSRGKSKASTKDHTSDKNKTSTKDHTSDKSKSFGGAQNKNQRKMSTEYREENGFPAIAVHTEWTGGPPPRTYRRNYQKVQKMRPQMCPDGEKVKRLENEVMSSPSNVCKFCKKKSSEGFRRCSRCLAVSYCDRDCQKVDFNNHKLFCRRCERYDIARARVYPAVPIFCSLRHGGDFSVLLREMPLEFQYDLGDTLCNVLLEFLGQIFHICRYACLVRDLSGQTTKIVFHDPSNLYCHPVFGEPSAPPRDLASCLKPGHFLLLVGVHWRIFMDGSVGIRVNDLNSMYIIDMADQEMSKEYKADVAQKLLEYDDSPTIF</sequence>
<keyword evidence="3" id="KW-0862">Zinc</keyword>
<evidence type="ECO:0000256" key="1">
    <source>
        <dbReference type="ARBA" id="ARBA00022723"/>
    </source>
</evidence>
<reference evidence="7 8" key="1">
    <citation type="journal article" date="2021" name="Elife">
        <title>Chloroplast acquisition without the gene transfer in kleptoplastic sea slugs, Plakobranchus ocellatus.</title>
        <authorList>
            <person name="Maeda T."/>
            <person name="Takahashi S."/>
            <person name="Yoshida T."/>
            <person name="Shimamura S."/>
            <person name="Takaki Y."/>
            <person name="Nagai Y."/>
            <person name="Toyoda A."/>
            <person name="Suzuki Y."/>
            <person name="Arimoto A."/>
            <person name="Ishii H."/>
            <person name="Satoh N."/>
            <person name="Nishiyama T."/>
            <person name="Hasebe M."/>
            <person name="Maruyama T."/>
            <person name="Minagawa J."/>
            <person name="Obokata J."/>
            <person name="Shigenobu S."/>
        </authorList>
    </citation>
    <scope>NUCLEOTIDE SEQUENCE [LARGE SCALE GENOMIC DNA]</scope>
</reference>
<dbReference type="GO" id="GO:0008270">
    <property type="term" value="F:zinc ion binding"/>
    <property type="evidence" value="ECO:0007669"/>
    <property type="project" value="UniProtKB-KW"/>
</dbReference>
<dbReference type="InterPro" id="IPR002893">
    <property type="entry name" value="Znf_MYND"/>
</dbReference>
<name>A0AAV3XY38_9GAST</name>
<keyword evidence="8" id="KW-1185">Reference proteome</keyword>
<evidence type="ECO:0000313" key="8">
    <source>
        <dbReference type="Proteomes" id="UP000735302"/>
    </source>
</evidence>
<dbReference type="Proteomes" id="UP000735302">
    <property type="component" value="Unassembled WGS sequence"/>
</dbReference>
<dbReference type="SUPFAM" id="SSF144232">
    <property type="entry name" value="HIT/MYND zinc finger-like"/>
    <property type="match status" value="1"/>
</dbReference>
<protein>
    <recommendedName>
        <fullName evidence="6">MYND-type domain-containing protein</fullName>
    </recommendedName>
</protein>
<proteinExistence type="predicted"/>
<dbReference type="EMBL" id="BLXT01000298">
    <property type="protein sequence ID" value="GFN75724.1"/>
    <property type="molecule type" value="Genomic_DNA"/>
</dbReference>
<dbReference type="PROSITE" id="PS50865">
    <property type="entry name" value="ZF_MYND_2"/>
    <property type="match status" value="1"/>
</dbReference>
<dbReference type="Gene3D" id="6.10.140.2220">
    <property type="match status" value="1"/>
</dbReference>
<evidence type="ECO:0000256" key="4">
    <source>
        <dbReference type="PROSITE-ProRule" id="PRU00134"/>
    </source>
</evidence>
<evidence type="ECO:0000256" key="5">
    <source>
        <dbReference type="SAM" id="MobiDB-lite"/>
    </source>
</evidence>
<evidence type="ECO:0000259" key="6">
    <source>
        <dbReference type="PROSITE" id="PS50865"/>
    </source>
</evidence>
<keyword evidence="1" id="KW-0479">Metal-binding</keyword>
<evidence type="ECO:0000313" key="7">
    <source>
        <dbReference type="EMBL" id="GFN75724.1"/>
    </source>
</evidence>
<feature type="domain" description="MYND-type" evidence="6">
    <location>
        <begin position="143"/>
        <end position="182"/>
    </location>
</feature>
<feature type="compositionally biased region" description="Basic and acidic residues" evidence="5">
    <location>
        <begin position="33"/>
        <end position="66"/>
    </location>
</feature>
<accession>A0AAV3XY38</accession>
<dbReference type="AlphaFoldDB" id="A0AAV3XY38"/>
<evidence type="ECO:0000256" key="2">
    <source>
        <dbReference type="ARBA" id="ARBA00022771"/>
    </source>
</evidence>
<keyword evidence="2 4" id="KW-0863">Zinc-finger</keyword>
<comment type="caution">
    <text evidence="7">The sequence shown here is derived from an EMBL/GenBank/DDBJ whole genome shotgun (WGS) entry which is preliminary data.</text>
</comment>
<dbReference type="PROSITE" id="PS01360">
    <property type="entry name" value="ZF_MYND_1"/>
    <property type="match status" value="1"/>
</dbReference>
<organism evidence="7 8">
    <name type="scientific">Plakobranchus ocellatus</name>
    <dbReference type="NCBI Taxonomy" id="259542"/>
    <lineage>
        <taxon>Eukaryota</taxon>
        <taxon>Metazoa</taxon>
        <taxon>Spiralia</taxon>
        <taxon>Lophotrochozoa</taxon>
        <taxon>Mollusca</taxon>
        <taxon>Gastropoda</taxon>
        <taxon>Heterobranchia</taxon>
        <taxon>Euthyneura</taxon>
        <taxon>Panpulmonata</taxon>
        <taxon>Sacoglossa</taxon>
        <taxon>Placobranchoidea</taxon>
        <taxon>Plakobranchidae</taxon>
        <taxon>Plakobranchus</taxon>
    </lineage>
</organism>
<evidence type="ECO:0000256" key="3">
    <source>
        <dbReference type="ARBA" id="ARBA00022833"/>
    </source>
</evidence>
<feature type="region of interest" description="Disordered" evidence="5">
    <location>
        <begin position="1"/>
        <end position="82"/>
    </location>
</feature>
<dbReference type="Pfam" id="PF01753">
    <property type="entry name" value="zf-MYND"/>
    <property type="match status" value="1"/>
</dbReference>